<evidence type="ECO:0000313" key="1">
    <source>
        <dbReference type="EMBL" id="SEA70486.1"/>
    </source>
</evidence>
<accession>A0A1H4DDB0</accession>
<evidence type="ECO:0000313" key="2">
    <source>
        <dbReference type="Proteomes" id="UP000199656"/>
    </source>
</evidence>
<reference evidence="2" key="1">
    <citation type="submission" date="2016-10" db="EMBL/GenBank/DDBJ databases">
        <authorList>
            <person name="Varghese N."/>
            <person name="Submissions S."/>
        </authorList>
    </citation>
    <scope>NUCLEOTIDE SEQUENCE [LARGE SCALE GENOMIC DNA]</scope>
    <source>
        <strain evidence="2">DSM 23920</strain>
    </source>
</reference>
<dbReference type="EMBL" id="FNRL01000013">
    <property type="protein sequence ID" value="SEA70486.1"/>
    <property type="molecule type" value="Genomic_DNA"/>
</dbReference>
<keyword evidence="2" id="KW-1185">Reference proteome</keyword>
<gene>
    <name evidence="1" type="ORF">SAMN05660909_03051</name>
</gene>
<sequence length="48" mass="5821">MQQILHQDILNPKLLHPYIIIFLKSGVHERFNFLNRNRYVLHEIHITG</sequence>
<protein>
    <submittedName>
        <fullName evidence="1">Uncharacterized protein</fullName>
    </submittedName>
</protein>
<dbReference type="Proteomes" id="UP000199656">
    <property type="component" value="Unassembled WGS sequence"/>
</dbReference>
<proteinExistence type="predicted"/>
<dbReference type="AlphaFoldDB" id="A0A1H4DDB0"/>
<name>A0A1H4DDB0_9BACT</name>
<organism evidence="1 2">
    <name type="scientific">Chitinophaga terrae</name>
    <name type="common">ex Kim and Jung 2007</name>
    <dbReference type="NCBI Taxonomy" id="408074"/>
    <lineage>
        <taxon>Bacteria</taxon>
        <taxon>Pseudomonadati</taxon>
        <taxon>Bacteroidota</taxon>
        <taxon>Chitinophagia</taxon>
        <taxon>Chitinophagales</taxon>
        <taxon>Chitinophagaceae</taxon>
        <taxon>Chitinophaga</taxon>
    </lineage>
</organism>